<comment type="caution">
    <text evidence="2">The sequence shown here is derived from an EMBL/GenBank/DDBJ whole genome shotgun (WGS) entry which is preliminary data.</text>
</comment>
<feature type="compositionally biased region" description="Basic and acidic residues" evidence="1">
    <location>
        <begin position="200"/>
        <end position="224"/>
    </location>
</feature>
<evidence type="ECO:0000256" key="1">
    <source>
        <dbReference type="SAM" id="MobiDB-lite"/>
    </source>
</evidence>
<feature type="region of interest" description="Disordered" evidence="1">
    <location>
        <begin position="1"/>
        <end position="34"/>
    </location>
</feature>
<evidence type="ECO:0000313" key="3">
    <source>
        <dbReference type="Proteomes" id="UP000541558"/>
    </source>
</evidence>
<dbReference type="OrthoDB" id="3071638at2759"/>
<protein>
    <submittedName>
        <fullName evidence="2">Uncharacterized protein</fullName>
    </submittedName>
</protein>
<accession>A0A8H5B9E4</accession>
<keyword evidence="3" id="KW-1185">Reference proteome</keyword>
<dbReference type="EMBL" id="JAACJK010000176">
    <property type="protein sequence ID" value="KAF5318963.1"/>
    <property type="molecule type" value="Genomic_DNA"/>
</dbReference>
<evidence type="ECO:0000313" key="2">
    <source>
        <dbReference type="EMBL" id="KAF5318963.1"/>
    </source>
</evidence>
<organism evidence="2 3">
    <name type="scientific">Ephemerocybe angulata</name>
    <dbReference type="NCBI Taxonomy" id="980116"/>
    <lineage>
        <taxon>Eukaryota</taxon>
        <taxon>Fungi</taxon>
        <taxon>Dikarya</taxon>
        <taxon>Basidiomycota</taxon>
        <taxon>Agaricomycotina</taxon>
        <taxon>Agaricomycetes</taxon>
        <taxon>Agaricomycetidae</taxon>
        <taxon>Agaricales</taxon>
        <taxon>Agaricineae</taxon>
        <taxon>Psathyrellaceae</taxon>
        <taxon>Ephemerocybe</taxon>
    </lineage>
</organism>
<feature type="region of interest" description="Disordered" evidence="1">
    <location>
        <begin position="200"/>
        <end position="226"/>
    </location>
</feature>
<gene>
    <name evidence="2" type="ORF">D9611_013696</name>
</gene>
<proteinExistence type="predicted"/>
<feature type="compositionally biased region" description="Polar residues" evidence="1">
    <location>
        <begin position="1"/>
        <end position="15"/>
    </location>
</feature>
<sequence length="574" mass="63649">MTRENVSSYSTNNGLGTWGSPYDFEPLPRASDSNNLQEFYDQPAASTSSTSSRVPHSYIVPPIFPNVPAASPSSPLVPWTDEWVISLAYLIRRSKHLQREINLFATAPPGSGYQYRGHLVNNRPSPGEHGQAMRSTPSYSEARYKPYPSHHTFQMGSHTPADNLGWELPSLPSFSYPNTDVEQGLYPSTAHSEHVYAVERSNSEEVEKGKELEDVEEATRKETKSTLSAEKAGFSTLTSDQFKSLGVKSTNLGTITGAQFSDIVAKSYIRAAGRLPGHQEILDKAIEAAWTKEVAYIETELKTAVDNFGAKPEKWVIYVLTTIIGALSRQSNKRLVCLFELPLSWSLPRKNDTGLKVDLDVDEKQRMQNPTVLLKCDSASSPFSLTGKIDIMVITLDEECVDESSRKTMASCTTIDEVFVQGSLKEFQDTQLLLIEAKAFDHTGNLDDHLPQIITEALVTAKKTGRTAVSWCLTSGPRWYFGVASAPKNETNKDSARGPRYTVTYFEAEQVELQCISDSDSADGGRLEAAMKKMKTIWTMLTFWVGVSRLRNMLKALIAYFSPSVNQAGWSESC</sequence>
<dbReference type="AlphaFoldDB" id="A0A8H5B9E4"/>
<dbReference type="Proteomes" id="UP000541558">
    <property type="component" value="Unassembled WGS sequence"/>
</dbReference>
<name>A0A8H5B9E4_9AGAR</name>
<reference evidence="2 3" key="1">
    <citation type="journal article" date="2020" name="ISME J.">
        <title>Uncovering the hidden diversity of litter-decomposition mechanisms in mushroom-forming fungi.</title>
        <authorList>
            <person name="Floudas D."/>
            <person name="Bentzer J."/>
            <person name="Ahren D."/>
            <person name="Johansson T."/>
            <person name="Persson P."/>
            <person name="Tunlid A."/>
        </authorList>
    </citation>
    <scope>NUCLEOTIDE SEQUENCE [LARGE SCALE GENOMIC DNA]</scope>
    <source>
        <strain evidence="2 3">CBS 175.51</strain>
    </source>
</reference>